<sequence length="456" mass="50709">MPFPVFSNPFSSSTTTRKRTQSLATNKLIKTEPTQLIKKLKSYSKPHHIRTHHASSSLPSPGRSRSASAAATVFEIVRPSRTRNREGSSPITPLIPPLPTPPSSTTITRCSEPSKNSRFLRYKPPRRASSLDSTTSTPPEYLISSSRKFPARGGTTWSYRPSPTPPLSLTSPQTKQSPTPKPGSFTPPSPDISLSPRSSNPPTNWTLNISSLNSTYYSVPDRPGTILKLRKSSSTSQLEPYLHKRIRIGEDGIQVVEWEIRLGLPNNQSMPSSSSSLSFKKQDSIPESPQNHHRFMPHYNHIESLQSPPNLNPSSSIITLNMDRLKSSSIETHEDHHHHPTLRSLYKSTINNSEPRSPSSSSSSSISGPTEEDLEVHKSLPINEHDLKGVKPLQYRRKRFDTFVPSASSHKPGPINSLYPQTWSASLQNHKNDQAGIETSYWSETDTTSNKSSINF</sequence>
<feature type="compositionally biased region" description="Low complexity" evidence="1">
    <location>
        <begin position="54"/>
        <end position="71"/>
    </location>
</feature>
<accession>A0A2S4W649</accession>
<dbReference type="EMBL" id="PKSL01000003">
    <property type="protein sequence ID" value="POW17250.1"/>
    <property type="molecule type" value="Genomic_DNA"/>
</dbReference>
<protein>
    <submittedName>
        <fullName evidence="2">Uncharacterized protein</fullName>
    </submittedName>
</protein>
<feature type="compositionally biased region" description="Polar residues" evidence="1">
    <location>
        <begin position="440"/>
        <end position="456"/>
    </location>
</feature>
<comment type="caution">
    <text evidence="2">The sequence shown here is derived from an EMBL/GenBank/DDBJ whole genome shotgun (WGS) entry which is preliminary data.</text>
</comment>
<feature type="compositionally biased region" description="Low complexity" evidence="1">
    <location>
        <begin position="269"/>
        <end position="278"/>
    </location>
</feature>
<dbReference type="VEuPathDB" id="FungiDB:PSTT_00529"/>
<feature type="region of interest" description="Disordered" evidence="1">
    <location>
        <begin position="1"/>
        <end position="25"/>
    </location>
</feature>
<evidence type="ECO:0000256" key="1">
    <source>
        <dbReference type="SAM" id="MobiDB-lite"/>
    </source>
</evidence>
<evidence type="ECO:0000313" key="3">
    <source>
        <dbReference type="Proteomes" id="UP000239156"/>
    </source>
</evidence>
<feature type="compositionally biased region" description="Basic residues" evidence="1">
    <location>
        <begin position="41"/>
        <end position="53"/>
    </location>
</feature>
<feature type="compositionally biased region" description="Pro residues" evidence="1">
    <location>
        <begin position="179"/>
        <end position="190"/>
    </location>
</feature>
<proteinExistence type="predicted"/>
<reference evidence="2" key="1">
    <citation type="submission" date="2017-12" db="EMBL/GenBank/DDBJ databases">
        <title>Gene loss provides genomic basis for host adaptation in cereal stripe rust fungi.</title>
        <authorList>
            <person name="Xia C."/>
        </authorList>
    </citation>
    <scope>NUCLEOTIDE SEQUENCE [LARGE SCALE GENOMIC DNA]</scope>
    <source>
        <strain evidence="2">93-210</strain>
    </source>
</reference>
<feature type="compositionally biased region" description="Basic and acidic residues" evidence="1">
    <location>
        <begin position="375"/>
        <end position="389"/>
    </location>
</feature>
<dbReference type="AlphaFoldDB" id="A0A2S4W649"/>
<keyword evidence="3" id="KW-1185">Reference proteome</keyword>
<feature type="compositionally biased region" description="Low complexity" evidence="1">
    <location>
        <begin position="353"/>
        <end position="369"/>
    </location>
</feature>
<feature type="region of interest" description="Disordered" evidence="1">
    <location>
        <begin position="265"/>
        <end position="295"/>
    </location>
</feature>
<feature type="region of interest" description="Disordered" evidence="1">
    <location>
        <begin position="437"/>
        <end position="456"/>
    </location>
</feature>
<dbReference type="Proteomes" id="UP000239156">
    <property type="component" value="Unassembled WGS sequence"/>
</dbReference>
<feature type="region of interest" description="Disordered" evidence="1">
    <location>
        <begin position="349"/>
        <end position="390"/>
    </location>
</feature>
<evidence type="ECO:0000313" key="2">
    <source>
        <dbReference type="EMBL" id="POW17250.1"/>
    </source>
</evidence>
<organism evidence="2 3">
    <name type="scientific">Puccinia striiformis</name>
    <dbReference type="NCBI Taxonomy" id="27350"/>
    <lineage>
        <taxon>Eukaryota</taxon>
        <taxon>Fungi</taxon>
        <taxon>Dikarya</taxon>
        <taxon>Basidiomycota</taxon>
        <taxon>Pucciniomycotina</taxon>
        <taxon>Pucciniomycetes</taxon>
        <taxon>Pucciniales</taxon>
        <taxon>Pucciniaceae</taxon>
        <taxon>Puccinia</taxon>
    </lineage>
</organism>
<feature type="compositionally biased region" description="Pro residues" evidence="1">
    <location>
        <begin position="93"/>
        <end position="102"/>
    </location>
</feature>
<feature type="region of interest" description="Disordered" evidence="1">
    <location>
        <begin position="41"/>
        <end position="202"/>
    </location>
</feature>
<feature type="compositionally biased region" description="Polar residues" evidence="1">
    <location>
        <begin position="130"/>
        <end position="147"/>
    </location>
</feature>
<gene>
    <name evidence="2" type="ORF">PSTT_00529</name>
</gene>
<name>A0A2S4W649_9BASI</name>
<feature type="compositionally biased region" description="Low complexity" evidence="1">
    <location>
        <begin position="1"/>
        <end position="15"/>
    </location>
</feature>